<feature type="chain" id="PRO_5016378188" evidence="8">
    <location>
        <begin position="29"/>
        <end position="1028"/>
    </location>
</feature>
<dbReference type="InterPro" id="IPR039426">
    <property type="entry name" value="TonB-dep_rcpt-like"/>
</dbReference>
<evidence type="ECO:0000256" key="6">
    <source>
        <dbReference type="ARBA" id="ARBA00023237"/>
    </source>
</evidence>
<dbReference type="NCBIfam" id="TIGR04057">
    <property type="entry name" value="SusC_RagA_signa"/>
    <property type="match status" value="1"/>
</dbReference>
<dbReference type="InterPro" id="IPR023996">
    <property type="entry name" value="TonB-dep_OMP_SusC/RagA"/>
</dbReference>
<dbReference type="AlphaFoldDB" id="A0A315ZA22"/>
<evidence type="ECO:0000313" key="10">
    <source>
        <dbReference type="EMBL" id="PWJ41913.1"/>
    </source>
</evidence>
<dbReference type="Gene3D" id="2.40.170.20">
    <property type="entry name" value="TonB-dependent receptor, beta-barrel domain"/>
    <property type="match status" value="1"/>
</dbReference>
<dbReference type="Pfam" id="PF07715">
    <property type="entry name" value="Plug"/>
    <property type="match status" value="1"/>
</dbReference>
<keyword evidence="4 7" id="KW-0812">Transmembrane</keyword>
<feature type="domain" description="TonB-dependent receptor plug" evidence="9">
    <location>
        <begin position="122"/>
        <end position="227"/>
    </location>
</feature>
<dbReference type="Gene3D" id="2.60.40.1120">
    <property type="entry name" value="Carboxypeptidase-like, regulatory domain"/>
    <property type="match status" value="1"/>
</dbReference>
<comment type="caution">
    <text evidence="10">The sequence shown here is derived from an EMBL/GenBank/DDBJ whole genome shotgun (WGS) entry which is preliminary data.</text>
</comment>
<dbReference type="InterPro" id="IPR008969">
    <property type="entry name" value="CarboxyPept-like_regulatory"/>
</dbReference>
<keyword evidence="3 7" id="KW-1134">Transmembrane beta strand</keyword>
<name>A0A315ZA22_SEDFL</name>
<evidence type="ECO:0000256" key="1">
    <source>
        <dbReference type="ARBA" id="ARBA00004571"/>
    </source>
</evidence>
<dbReference type="Gene3D" id="2.170.130.10">
    <property type="entry name" value="TonB-dependent receptor, plug domain"/>
    <property type="match status" value="1"/>
</dbReference>
<evidence type="ECO:0000256" key="8">
    <source>
        <dbReference type="SAM" id="SignalP"/>
    </source>
</evidence>
<comment type="subcellular location">
    <subcellularLocation>
        <location evidence="1 7">Cell outer membrane</location>
        <topology evidence="1 7">Multi-pass membrane protein</topology>
    </subcellularLocation>
</comment>
<dbReference type="SUPFAM" id="SSF56935">
    <property type="entry name" value="Porins"/>
    <property type="match status" value="1"/>
</dbReference>
<gene>
    <name evidence="10" type="ORF">BC781_103163</name>
</gene>
<reference evidence="10 11" key="1">
    <citation type="submission" date="2018-03" db="EMBL/GenBank/DDBJ databases">
        <title>Genomic Encyclopedia of Archaeal and Bacterial Type Strains, Phase II (KMG-II): from individual species to whole genera.</title>
        <authorList>
            <person name="Goeker M."/>
        </authorList>
    </citation>
    <scope>NUCLEOTIDE SEQUENCE [LARGE SCALE GENOMIC DNA]</scope>
    <source>
        <strain evidence="10 11">DSM 28229</strain>
    </source>
</reference>
<dbReference type="PROSITE" id="PS52016">
    <property type="entry name" value="TONB_DEPENDENT_REC_3"/>
    <property type="match status" value="1"/>
</dbReference>
<dbReference type="OrthoDB" id="9768177at2"/>
<evidence type="ECO:0000256" key="2">
    <source>
        <dbReference type="ARBA" id="ARBA00022448"/>
    </source>
</evidence>
<protein>
    <submittedName>
        <fullName evidence="10">TonB-linked SusC/RagA family outer membrane protein</fullName>
    </submittedName>
</protein>
<sequence length="1028" mass="112785">MKLIQRTMSCRWLLFGLLSFAFVLPSQAQEVIIKGNVISATDKMPLPGVNVKLEGTSTGTVTDFDGNYTLSVGENSTLVFSYIGFQTTQVEVAGRSVINIELIEEADQLDEIVVIGYGEISAREVSTAVTKIDGSKLAQQPVARAEQALQGNAPGVVVLQESGSPGAPMTIRIRGNSSVNNSNPLYIVDGVQVPNLDFLNSSDIENISILKDGASAAIYGARGGNGVVLVTTKTGDNKTTAPKVSFSGYYGVQSLGNKPELMDKNQYIDFFNNSVDYYNTYGLEEGIPSRGKFTAEEAAKLPDTDWYDEVFNQAAIQNYHASVGGGGESYNYMFATGIYKQDGMVGGDLDKSNFERKSLRGSFNKNLAEGLKINFGGTYAQTDRNFLAENSAGTGSAILNYVNNLPPIFPVYADNGEIFNPGRQTPVQSYNGVELPYIGAITNPMLALELTNNNAVIDVVSAFAGASYEVNNFKFRTNYSYYGQTGKTRSFTPTFDYPEQTFTNLNAYYQEGLETFFRTQWDNTLQYTFEQNDHKLVGLLGMTVIEDSWSSSSMNGQNFYTNNFDDVTFAMMKDKSQINVTPASVVENGWLSYFGRVNYSYKGKYLFEATVRSDASSKFGPNNRWGYFPSVSAGWNISDEEFIKDIDFIDLLKFRASWGVNGNDQIDAYQYLPSLTSNAQYVISGQQTDGIAPIIMGNQDIKWEEVTQTNIGLDADFLNNRIGISVDYFIKETSDMLAQVGTPIYVGIGAPFSNVGSVRNSGIEIALSHRNTVAGDLKYNLGFNFATMKNEVTDLGGGQPINSGVVQPSWASPISKTEEGHSIASFYGYQVDGFDEAGNIVFKDLDGEEGITEADKTFIGNPFPEFTYGITGGLEYKGFDLNFFFFGSQGNDIYKAFLRPDAINLNRPTYFGDSWSADNSNSDVARSNLFGYHGGHDEVSDYYIEDGSFLRLKNISLGYSLPTQLVEKIGASKVRVYVSAQNLFTITDYTGADPEIGQSNSGAFLDVGIDRGFYPQPRTVMGGFQINF</sequence>
<evidence type="ECO:0000256" key="3">
    <source>
        <dbReference type="ARBA" id="ARBA00022452"/>
    </source>
</evidence>
<dbReference type="NCBIfam" id="TIGR04056">
    <property type="entry name" value="OMP_RagA_SusC"/>
    <property type="match status" value="1"/>
</dbReference>
<dbReference type="RefSeq" id="WP_158281465.1">
    <property type="nucleotide sequence ID" value="NZ_QGDO01000003.1"/>
</dbReference>
<keyword evidence="5 7" id="KW-0472">Membrane</keyword>
<dbReference type="Proteomes" id="UP000245535">
    <property type="component" value="Unassembled WGS sequence"/>
</dbReference>
<dbReference type="EMBL" id="QGDO01000003">
    <property type="protein sequence ID" value="PWJ41913.1"/>
    <property type="molecule type" value="Genomic_DNA"/>
</dbReference>
<dbReference type="Pfam" id="PF13715">
    <property type="entry name" value="CarbopepD_reg_2"/>
    <property type="match status" value="1"/>
</dbReference>
<dbReference type="InterPro" id="IPR036942">
    <property type="entry name" value="Beta-barrel_TonB_sf"/>
</dbReference>
<evidence type="ECO:0000259" key="9">
    <source>
        <dbReference type="Pfam" id="PF07715"/>
    </source>
</evidence>
<feature type="signal peptide" evidence="8">
    <location>
        <begin position="1"/>
        <end position="28"/>
    </location>
</feature>
<evidence type="ECO:0000313" key="11">
    <source>
        <dbReference type="Proteomes" id="UP000245535"/>
    </source>
</evidence>
<comment type="similarity">
    <text evidence="7">Belongs to the TonB-dependent receptor family.</text>
</comment>
<organism evidence="10 11">
    <name type="scientific">Sediminitomix flava</name>
    <dbReference type="NCBI Taxonomy" id="379075"/>
    <lineage>
        <taxon>Bacteria</taxon>
        <taxon>Pseudomonadati</taxon>
        <taxon>Bacteroidota</taxon>
        <taxon>Cytophagia</taxon>
        <taxon>Cytophagales</taxon>
        <taxon>Flammeovirgaceae</taxon>
        <taxon>Sediminitomix</taxon>
    </lineage>
</organism>
<keyword evidence="2 7" id="KW-0813">Transport</keyword>
<keyword evidence="8" id="KW-0732">Signal</keyword>
<evidence type="ECO:0000256" key="7">
    <source>
        <dbReference type="PROSITE-ProRule" id="PRU01360"/>
    </source>
</evidence>
<proteinExistence type="inferred from homology"/>
<dbReference type="InterPro" id="IPR037066">
    <property type="entry name" value="Plug_dom_sf"/>
</dbReference>
<dbReference type="SUPFAM" id="SSF49464">
    <property type="entry name" value="Carboxypeptidase regulatory domain-like"/>
    <property type="match status" value="1"/>
</dbReference>
<dbReference type="GO" id="GO:0009279">
    <property type="term" value="C:cell outer membrane"/>
    <property type="evidence" value="ECO:0007669"/>
    <property type="project" value="UniProtKB-SubCell"/>
</dbReference>
<dbReference type="InterPro" id="IPR023997">
    <property type="entry name" value="TonB-dep_OMP_SusC/RagA_CS"/>
</dbReference>
<keyword evidence="6 7" id="KW-0998">Cell outer membrane</keyword>
<accession>A0A315ZA22</accession>
<dbReference type="InterPro" id="IPR012910">
    <property type="entry name" value="Plug_dom"/>
</dbReference>
<evidence type="ECO:0000256" key="4">
    <source>
        <dbReference type="ARBA" id="ARBA00022692"/>
    </source>
</evidence>
<evidence type="ECO:0000256" key="5">
    <source>
        <dbReference type="ARBA" id="ARBA00023136"/>
    </source>
</evidence>
<keyword evidence="11" id="KW-1185">Reference proteome</keyword>